<dbReference type="STRING" id="984262.SGRA_0585"/>
<dbReference type="EMBL" id="CP002831">
    <property type="protein sequence ID" value="AFC23324.1"/>
    <property type="molecule type" value="Genomic_DNA"/>
</dbReference>
<keyword evidence="1" id="KW-0472">Membrane</keyword>
<feature type="transmembrane region" description="Helical" evidence="1">
    <location>
        <begin position="160"/>
        <end position="179"/>
    </location>
</feature>
<proteinExistence type="predicted"/>
<feature type="transmembrane region" description="Helical" evidence="1">
    <location>
        <begin position="85"/>
        <end position="104"/>
    </location>
</feature>
<gene>
    <name evidence="2" type="ordered locus">SGRA_0585</name>
</gene>
<dbReference type="PANTHER" id="PTHR37692">
    <property type="entry name" value="HYPOTHETICAL MEMBRANE SPANNING PROTEIN"/>
    <property type="match status" value="1"/>
</dbReference>
<dbReference type="Pfam" id="PF04238">
    <property type="entry name" value="DUF420"/>
    <property type="match status" value="1"/>
</dbReference>
<accession>H6KZ40</accession>
<dbReference type="HOGENOM" id="CLU_104065_0_0_10"/>
<dbReference type="KEGG" id="sgn:SGRA_0585"/>
<evidence type="ECO:0000256" key="1">
    <source>
        <dbReference type="SAM" id="Phobius"/>
    </source>
</evidence>
<dbReference type="RefSeq" id="WP_014373568.1">
    <property type="nucleotide sequence ID" value="NC_016940.1"/>
</dbReference>
<protein>
    <submittedName>
        <fullName evidence="2">YozB protein</fullName>
    </submittedName>
</protein>
<keyword evidence="3" id="KW-1185">Reference proteome</keyword>
<sequence>MSTPIVDDTGAKSHKNLNIIITVISVVLPLVVALLFSVKLEVNFPFNVYWLPAINAMLNGGTAILLVLALVAAKQHKIKLHSQMIYAAMGFSLVFLLIYVLYHVTTGHTKFGGEGTEKIIYLLLLFSHIALAAIQAPLVLFAFLYGYTGQVDRHKRLVKFSYPVWLYVSVTGVICYYMIAPYYPA</sequence>
<keyword evidence="1" id="KW-1133">Transmembrane helix</keyword>
<dbReference type="AlphaFoldDB" id="H6KZ40"/>
<keyword evidence="1" id="KW-0812">Transmembrane</keyword>
<dbReference type="InterPro" id="IPR007352">
    <property type="entry name" value="DUF420"/>
</dbReference>
<feature type="transmembrane region" description="Helical" evidence="1">
    <location>
        <begin position="49"/>
        <end position="73"/>
    </location>
</feature>
<feature type="transmembrane region" description="Helical" evidence="1">
    <location>
        <begin position="17"/>
        <end position="37"/>
    </location>
</feature>
<reference evidence="2 3" key="1">
    <citation type="journal article" date="2012" name="Stand. Genomic Sci.">
        <title>Complete genome sequencing and analysis of Saprospira grandis str. Lewin, a predatory marine bacterium.</title>
        <authorList>
            <person name="Saw J.H."/>
            <person name="Yuryev A."/>
            <person name="Kanbe M."/>
            <person name="Hou S."/>
            <person name="Young A.G."/>
            <person name="Aizawa S."/>
            <person name="Alam M."/>
        </authorList>
    </citation>
    <scope>NUCLEOTIDE SEQUENCE [LARGE SCALE GENOMIC DNA]</scope>
    <source>
        <strain evidence="2 3">Lewin</strain>
    </source>
</reference>
<name>H6KZ40_SAPGL</name>
<dbReference type="PANTHER" id="PTHR37692:SF1">
    <property type="entry name" value="DUF420 DOMAIN-CONTAINING PROTEIN"/>
    <property type="match status" value="1"/>
</dbReference>
<dbReference type="Proteomes" id="UP000007519">
    <property type="component" value="Chromosome"/>
</dbReference>
<evidence type="ECO:0000313" key="3">
    <source>
        <dbReference type="Proteomes" id="UP000007519"/>
    </source>
</evidence>
<organism evidence="2 3">
    <name type="scientific">Saprospira grandis (strain Lewin)</name>
    <dbReference type="NCBI Taxonomy" id="984262"/>
    <lineage>
        <taxon>Bacteria</taxon>
        <taxon>Pseudomonadati</taxon>
        <taxon>Bacteroidota</taxon>
        <taxon>Saprospiria</taxon>
        <taxon>Saprospirales</taxon>
        <taxon>Saprospiraceae</taxon>
        <taxon>Saprospira</taxon>
    </lineage>
</organism>
<evidence type="ECO:0000313" key="2">
    <source>
        <dbReference type="EMBL" id="AFC23324.1"/>
    </source>
</evidence>
<dbReference type="OrthoDB" id="9811380at2"/>
<dbReference type="eggNOG" id="COG2322">
    <property type="taxonomic scope" value="Bacteria"/>
</dbReference>
<feature type="transmembrane region" description="Helical" evidence="1">
    <location>
        <begin position="119"/>
        <end position="148"/>
    </location>
</feature>